<dbReference type="EMBL" id="CP054051">
    <property type="protein sequence ID" value="QKJ27607.1"/>
    <property type="molecule type" value="Genomic_DNA"/>
</dbReference>
<dbReference type="GO" id="GO:0004735">
    <property type="term" value="F:pyrroline-5-carboxylate reductase activity"/>
    <property type="evidence" value="ECO:0007669"/>
    <property type="project" value="UniProtKB-UniRule"/>
</dbReference>
<dbReference type="OrthoDB" id="9805754at2"/>
<evidence type="ECO:0000256" key="1">
    <source>
        <dbReference type="ARBA" id="ARBA00005525"/>
    </source>
</evidence>
<dbReference type="AlphaFoldDB" id="A0A7L5JQX0"/>
<comment type="function">
    <text evidence="4">Catalyzes the reduction of 1-pyrroline-5-carboxylate (PCA) to L-proline.</text>
</comment>
<dbReference type="EMBL" id="VBUC01000006">
    <property type="protein sequence ID" value="TLT00646.1"/>
    <property type="molecule type" value="Genomic_DNA"/>
</dbReference>
<organism evidence="9 12">
    <name type="scientific">Aliarcobacter cibarius</name>
    <dbReference type="NCBI Taxonomy" id="255507"/>
    <lineage>
        <taxon>Bacteria</taxon>
        <taxon>Pseudomonadati</taxon>
        <taxon>Campylobacterota</taxon>
        <taxon>Epsilonproteobacteria</taxon>
        <taxon>Campylobacterales</taxon>
        <taxon>Arcobacteraceae</taxon>
        <taxon>Aliarcobacter</taxon>
    </lineage>
</organism>
<evidence type="ECO:0000313" key="12">
    <source>
        <dbReference type="Proteomes" id="UP000509513"/>
    </source>
</evidence>
<comment type="pathway">
    <text evidence="4">Amino-acid biosynthesis; L-proline biosynthesis; L-proline from L-glutamate 5-semialdehyde: step 1/1.</text>
</comment>
<evidence type="ECO:0000256" key="5">
    <source>
        <dbReference type="NCBIfam" id="TIGR00112"/>
    </source>
</evidence>
<evidence type="ECO:0000256" key="3">
    <source>
        <dbReference type="ARBA" id="ARBA00023002"/>
    </source>
</evidence>
<dbReference type="PANTHER" id="PTHR11645:SF0">
    <property type="entry name" value="PYRROLINE-5-CARBOXYLATE REDUCTASE 3"/>
    <property type="match status" value="1"/>
</dbReference>
<dbReference type="InterPro" id="IPR008927">
    <property type="entry name" value="6-PGluconate_DH-like_C_sf"/>
</dbReference>
<evidence type="ECO:0000256" key="4">
    <source>
        <dbReference type="HAMAP-Rule" id="MF_01925"/>
    </source>
</evidence>
<dbReference type="PANTHER" id="PTHR11645">
    <property type="entry name" value="PYRROLINE-5-CARBOXYLATE REDUCTASE"/>
    <property type="match status" value="1"/>
</dbReference>
<dbReference type="HAMAP" id="MF_01925">
    <property type="entry name" value="P5C_reductase"/>
    <property type="match status" value="1"/>
</dbReference>
<keyword evidence="11" id="KW-1185">Reference proteome</keyword>
<comment type="catalytic activity">
    <reaction evidence="4">
        <text>L-proline + NADP(+) = (S)-1-pyrroline-5-carboxylate + NADPH + 2 H(+)</text>
        <dbReference type="Rhea" id="RHEA:14109"/>
        <dbReference type="ChEBI" id="CHEBI:15378"/>
        <dbReference type="ChEBI" id="CHEBI:17388"/>
        <dbReference type="ChEBI" id="CHEBI:57783"/>
        <dbReference type="ChEBI" id="CHEBI:58349"/>
        <dbReference type="ChEBI" id="CHEBI:60039"/>
        <dbReference type="EC" id="1.5.1.2"/>
    </reaction>
</comment>
<dbReference type="Proteomes" id="UP000305417">
    <property type="component" value="Unassembled WGS sequence"/>
</dbReference>
<keyword evidence="3 4" id="KW-0560">Oxidoreductase</keyword>
<sequence length="254" mass="27287">MKLTIIGNGVMAQSLAMGLIKSYEVEMIGRDINKLKAIKEKMPQIEIKQLEDKEDINGKNIIFCVKPFALESVSVRLVGTANILISILAGTRLDYLRKQVKAKNYVRAMPNIAASVLQSMTTVTGDLESKDIAMKIFATIGQSVWVHTEYQLDIATAVAGSGPAFLALVAEALADGAVKAGLDRHLSTQLVQGLFVGTASLLKHSHPSFIKDSVMSPGGTTASGYSKLEECGVRNAMISAVNEAYNKACELAKK</sequence>
<dbReference type="InterPro" id="IPR029036">
    <property type="entry name" value="P5CR_dimer"/>
</dbReference>
<dbReference type="EC" id="1.5.1.2" evidence="4 5"/>
<dbReference type="Pfam" id="PF03807">
    <property type="entry name" value="F420_oxidored"/>
    <property type="match status" value="1"/>
</dbReference>
<dbReference type="PIRSF" id="PIRSF000193">
    <property type="entry name" value="Pyrrol-5-carb_rd"/>
    <property type="match status" value="1"/>
</dbReference>
<dbReference type="Gene3D" id="1.10.3730.10">
    <property type="entry name" value="ProC C-terminal domain-like"/>
    <property type="match status" value="1"/>
</dbReference>
<dbReference type="Gene3D" id="3.40.50.720">
    <property type="entry name" value="NAD(P)-binding Rossmann-like Domain"/>
    <property type="match status" value="1"/>
</dbReference>
<comment type="subcellular location">
    <subcellularLocation>
        <location evidence="4">Cytoplasm</location>
    </subcellularLocation>
</comment>
<dbReference type="SUPFAM" id="SSF48179">
    <property type="entry name" value="6-phosphogluconate dehydrogenase C-terminal domain-like"/>
    <property type="match status" value="1"/>
</dbReference>
<keyword evidence="4" id="KW-0963">Cytoplasm</keyword>
<comment type="catalytic activity">
    <reaction evidence="4">
        <text>L-proline + NAD(+) = (S)-1-pyrroline-5-carboxylate + NADH + 2 H(+)</text>
        <dbReference type="Rhea" id="RHEA:14105"/>
        <dbReference type="ChEBI" id="CHEBI:15378"/>
        <dbReference type="ChEBI" id="CHEBI:17388"/>
        <dbReference type="ChEBI" id="CHEBI:57540"/>
        <dbReference type="ChEBI" id="CHEBI:57945"/>
        <dbReference type="ChEBI" id="CHEBI:60039"/>
        <dbReference type="EC" id="1.5.1.2"/>
    </reaction>
</comment>
<keyword evidence="4" id="KW-0641">Proline biosynthesis</keyword>
<name>A0A7L5JQX0_9BACT</name>
<reference evidence="9 12" key="2">
    <citation type="submission" date="2020-05" db="EMBL/GenBank/DDBJ databases">
        <title>Complete genome sequencing of Campylobacter and Arcobacter type strains.</title>
        <authorList>
            <person name="Miller W.G."/>
            <person name="Yee E."/>
        </authorList>
    </citation>
    <scope>NUCLEOTIDE SEQUENCE [LARGE SCALE GENOMIC DNA]</scope>
    <source>
        <strain evidence="9 12">LMG 21996</strain>
    </source>
</reference>
<evidence type="ECO:0000259" key="7">
    <source>
        <dbReference type="Pfam" id="PF03807"/>
    </source>
</evidence>
<accession>A0A7L5JQX0</accession>
<dbReference type="InterPro" id="IPR036291">
    <property type="entry name" value="NAD(P)-bd_dom_sf"/>
</dbReference>
<evidence type="ECO:0000259" key="8">
    <source>
        <dbReference type="Pfam" id="PF14748"/>
    </source>
</evidence>
<gene>
    <name evidence="4 9" type="primary">proC</name>
    <name evidence="9" type="ORF">ACBT_1710</name>
    <name evidence="10" type="ORF">FE247_03640</name>
</gene>
<dbReference type="RefSeq" id="WP_024775934.1">
    <property type="nucleotide sequence ID" value="NZ_CP054051.1"/>
</dbReference>
<comment type="similarity">
    <text evidence="1 4">Belongs to the pyrroline-5-carboxylate reductase family.</text>
</comment>
<dbReference type="SUPFAM" id="SSF51735">
    <property type="entry name" value="NAD(P)-binding Rossmann-fold domains"/>
    <property type="match status" value="1"/>
</dbReference>
<proteinExistence type="inferred from homology"/>
<dbReference type="InterPro" id="IPR000304">
    <property type="entry name" value="Pyrroline-COOH_reductase"/>
</dbReference>
<dbReference type="Pfam" id="PF14748">
    <property type="entry name" value="P5CR_dimer"/>
    <property type="match status" value="1"/>
</dbReference>
<evidence type="ECO:0000256" key="2">
    <source>
        <dbReference type="ARBA" id="ARBA00022857"/>
    </source>
</evidence>
<feature type="domain" description="Pyrroline-5-carboxylate reductase catalytic N-terminal" evidence="7">
    <location>
        <begin position="2"/>
        <end position="90"/>
    </location>
</feature>
<protein>
    <recommendedName>
        <fullName evidence="4 5">Pyrroline-5-carboxylate reductase</fullName>
        <shortName evidence="4">P5C reductase</shortName>
        <shortName evidence="4">P5CR</shortName>
        <ecNumber evidence="4 5">1.5.1.2</ecNumber>
    </recommendedName>
    <alternativeName>
        <fullName evidence="4">PCA reductase</fullName>
    </alternativeName>
</protein>
<evidence type="ECO:0000256" key="6">
    <source>
        <dbReference type="PIRSR" id="PIRSR000193-1"/>
    </source>
</evidence>
<dbReference type="UniPathway" id="UPA00098">
    <property type="reaction ID" value="UER00361"/>
</dbReference>
<keyword evidence="4" id="KW-0028">Amino-acid biosynthesis</keyword>
<feature type="domain" description="Pyrroline-5-carboxylate reductase dimerisation" evidence="8">
    <location>
        <begin position="149"/>
        <end position="251"/>
    </location>
</feature>
<evidence type="ECO:0000313" key="9">
    <source>
        <dbReference type="EMBL" id="QKJ27607.1"/>
    </source>
</evidence>
<dbReference type="FunFam" id="1.10.3730.10:FF:000001">
    <property type="entry name" value="Pyrroline-5-carboxylate reductase"/>
    <property type="match status" value="1"/>
</dbReference>
<dbReference type="KEGG" id="acib:ACBT_1710"/>
<reference evidence="10 11" key="1">
    <citation type="submission" date="2019-05" db="EMBL/GenBank/DDBJ databases">
        <title>Arcobacter cibarius and Arcobacter thereius providing challenges in identification an antibiotic susceptibility and Quinolone resistance.</title>
        <authorList>
            <person name="Busch A."/>
            <person name="Hanel I."/>
            <person name="Hotzel H."/>
            <person name="Tomaso H."/>
        </authorList>
    </citation>
    <scope>NUCLEOTIDE SEQUENCE [LARGE SCALE GENOMIC DNA]</scope>
    <source>
        <strain evidence="10 11">16CS0831-2</strain>
    </source>
</reference>
<evidence type="ECO:0000313" key="11">
    <source>
        <dbReference type="Proteomes" id="UP000305417"/>
    </source>
</evidence>
<dbReference type="NCBIfam" id="NF008839">
    <property type="entry name" value="PRK11880.2-4"/>
    <property type="match status" value="1"/>
</dbReference>
<dbReference type="GO" id="GO:0005737">
    <property type="term" value="C:cytoplasm"/>
    <property type="evidence" value="ECO:0007669"/>
    <property type="project" value="UniProtKB-SubCell"/>
</dbReference>
<evidence type="ECO:0000313" key="10">
    <source>
        <dbReference type="EMBL" id="TLT00646.1"/>
    </source>
</evidence>
<dbReference type="Proteomes" id="UP000509513">
    <property type="component" value="Chromosome"/>
</dbReference>
<keyword evidence="2 4" id="KW-0521">NADP</keyword>
<dbReference type="NCBIfam" id="TIGR00112">
    <property type="entry name" value="proC"/>
    <property type="match status" value="1"/>
</dbReference>
<feature type="binding site" evidence="6">
    <location>
        <begin position="6"/>
        <end position="11"/>
    </location>
    <ligand>
        <name>NADP(+)</name>
        <dbReference type="ChEBI" id="CHEBI:58349"/>
    </ligand>
</feature>
<dbReference type="InterPro" id="IPR028939">
    <property type="entry name" value="P5C_Rdtase_cat_N"/>
</dbReference>
<dbReference type="GO" id="GO:0055129">
    <property type="term" value="P:L-proline biosynthetic process"/>
    <property type="evidence" value="ECO:0007669"/>
    <property type="project" value="UniProtKB-UniRule"/>
</dbReference>